<organism evidence="1 2">
    <name type="scientific">Planotetraspora thailandica</name>
    <dbReference type="NCBI Taxonomy" id="487172"/>
    <lineage>
        <taxon>Bacteria</taxon>
        <taxon>Bacillati</taxon>
        <taxon>Actinomycetota</taxon>
        <taxon>Actinomycetes</taxon>
        <taxon>Streptosporangiales</taxon>
        <taxon>Streptosporangiaceae</taxon>
        <taxon>Planotetraspora</taxon>
    </lineage>
</organism>
<sequence>MHDDMNHAKVVRPGVIRDPDGDLRDRFFRHVRRLVAPTLVSVLVDVAMIASEIASTGHLEHELAKGHDGCTHVAAVVLLNGRIEGEPRFGGGFFCVVEFGKRDVAQVLDERGQQVDGHG</sequence>
<comment type="caution">
    <text evidence="1">The sequence shown here is derived from an EMBL/GenBank/DDBJ whole genome shotgun (WGS) entry which is preliminary data.</text>
</comment>
<keyword evidence="2" id="KW-1185">Reference proteome</keyword>
<dbReference type="Proteomes" id="UP000605992">
    <property type="component" value="Unassembled WGS sequence"/>
</dbReference>
<dbReference type="EMBL" id="BOOR01000018">
    <property type="protein sequence ID" value="GII54615.1"/>
    <property type="molecule type" value="Genomic_DNA"/>
</dbReference>
<evidence type="ECO:0000313" key="2">
    <source>
        <dbReference type="Proteomes" id="UP000605992"/>
    </source>
</evidence>
<proteinExistence type="predicted"/>
<accession>A0A8J3VC96</accession>
<evidence type="ECO:0000313" key="1">
    <source>
        <dbReference type="EMBL" id="GII54615.1"/>
    </source>
</evidence>
<gene>
    <name evidence="1" type="ORF">Pth03_30040</name>
</gene>
<dbReference type="AlphaFoldDB" id="A0A8J3VC96"/>
<protein>
    <submittedName>
        <fullName evidence="1">Uncharacterized protein</fullName>
    </submittedName>
</protein>
<reference evidence="1" key="1">
    <citation type="submission" date="2021-01" db="EMBL/GenBank/DDBJ databases">
        <title>Whole genome shotgun sequence of Planotetraspora thailandica NBRC 104271.</title>
        <authorList>
            <person name="Komaki H."/>
            <person name="Tamura T."/>
        </authorList>
    </citation>
    <scope>NUCLEOTIDE SEQUENCE</scope>
    <source>
        <strain evidence="1">NBRC 104271</strain>
    </source>
</reference>
<name>A0A8J3VC96_9ACTN</name>